<gene>
    <name evidence="2" type="ORF">CMUS01_13940</name>
</gene>
<proteinExistence type="predicted"/>
<accession>A0A8H6MU01</accession>
<name>A0A8H6MU01_9PEZI</name>
<evidence type="ECO:0000313" key="2">
    <source>
        <dbReference type="EMBL" id="KAF6808220.1"/>
    </source>
</evidence>
<organism evidence="2 3">
    <name type="scientific">Colletotrichum musicola</name>
    <dbReference type="NCBI Taxonomy" id="2175873"/>
    <lineage>
        <taxon>Eukaryota</taxon>
        <taxon>Fungi</taxon>
        <taxon>Dikarya</taxon>
        <taxon>Ascomycota</taxon>
        <taxon>Pezizomycotina</taxon>
        <taxon>Sordariomycetes</taxon>
        <taxon>Hypocreomycetidae</taxon>
        <taxon>Glomerellales</taxon>
        <taxon>Glomerellaceae</taxon>
        <taxon>Colletotrichum</taxon>
        <taxon>Colletotrichum orchidearum species complex</taxon>
    </lineage>
</organism>
<comment type="caution">
    <text evidence="2">The sequence shown here is derived from an EMBL/GenBank/DDBJ whole genome shotgun (WGS) entry which is preliminary data.</text>
</comment>
<protein>
    <submittedName>
        <fullName evidence="2">Uncharacterized protein</fullName>
    </submittedName>
</protein>
<feature type="signal peptide" evidence="1">
    <location>
        <begin position="1"/>
        <end position="20"/>
    </location>
</feature>
<evidence type="ECO:0000313" key="3">
    <source>
        <dbReference type="Proteomes" id="UP000639643"/>
    </source>
</evidence>
<dbReference type="EMBL" id="WIGM01000941">
    <property type="protein sequence ID" value="KAF6808220.1"/>
    <property type="molecule type" value="Genomic_DNA"/>
</dbReference>
<dbReference type="AlphaFoldDB" id="A0A8H6MU01"/>
<keyword evidence="3" id="KW-1185">Reference proteome</keyword>
<sequence length="30" mass="3647">MVMIRRFMLILLRGLGMTSSWENYRWSVTV</sequence>
<evidence type="ECO:0000256" key="1">
    <source>
        <dbReference type="SAM" id="SignalP"/>
    </source>
</evidence>
<keyword evidence="1" id="KW-0732">Signal</keyword>
<feature type="chain" id="PRO_5034270910" evidence="1">
    <location>
        <begin position="21"/>
        <end position="30"/>
    </location>
</feature>
<dbReference type="Proteomes" id="UP000639643">
    <property type="component" value="Unassembled WGS sequence"/>
</dbReference>
<reference evidence="2" key="1">
    <citation type="journal article" date="2020" name="Phytopathology">
        <title>Genome Sequence Resources of Colletotrichum truncatum, C. plurivorum, C. musicola, and C. sojae: Four Species Pathogenic to Soybean (Glycine max).</title>
        <authorList>
            <person name="Rogerio F."/>
            <person name="Boufleur T.R."/>
            <person name="Ciampi-Guillardi M."/>
            <person name="Sukno S.A."/>
            <person name="Thon M.R."/>
            <person name="Massola Junior N.S."/>
            <person name="Baroncelli R."/>
        </authorList>
    </citation>
    <scope>NUCLEOTIDE SEQUENCE</scope>
    <source>
        <strain evidence="2">LFN0074</strain>
    </source>
</reference>